<feature type="compositionally biased region" description="Pro residues" evidence="8">
    <location>
        <begin position="204"/>
        <end position="213"/>
    </location>
</feature>
<evidence type="ECO:0000313" key="12">
    <source>
        <dbReference type="Proteomes" id="UP000313359"/>
    </source>
</evidence>
<evidence type="ECO:0000256" key="5">
    <source>
        <dbReference type="ARBA" id="ARBA00022927"/>
    </source>
</evidence>
<dbReference type="Gene3D" id="3.10.110.10">
    <property type="entry name" value="Ubiquitin Conjugating Enzyme"/>
    <property type="match status" value="1"/>
</dbReference>
<reference evidence="11" key="1">
    <citation type="journal article" date="2018" name="Genome Biol. Evol.">
        <title>Genomics and development of Lentinus tigrinus, a white-rot wood-decaying mushroom with dimorphic fruiting bodies.</title>
        <authorList>
            <person name="Wu B."/>
            <person name="Xu Z."/>
            <person name="Knudson A."/>
            <person name="Carlson A."/>
            <person name="Chen N."/>
            <person name="Kovaka S."/>
            <person name="LaButti K."/>
            <person name="Lipzen A."/>
            <person name="Pennachio C."/>
            <person name="Riley R."/>
            <person name="Schakwitz W."/>
            <person name="Umezawa K."/>
            <person name="Ohm R.A."/>
            <person name="Grigoriev I.V."/>
            <person name="Nagy L.G."/>
            <person name="Gibbons J."/>
            <person name="Hibbett D."/>
        </authorList>
    </citation>
    <scope>NUCLEOTIDE SEQUENCE [LARGE SCALE GENOMIC DNA]</scope>
    <source>
        <strain evidence="11">ALCF2SS1-6</strain>
    </source>
</reference>
<feature type="region of interest" description="Disordered" evidence="8">
    <location>
        <begin position="145"/>
        <end position="453"/>
    </location>
</feature>
<dbReference type="GO" id="GO:0043162">
    <property type="term" value="P:ubiquitin-dependent protein catabolic process via the multivesicular body sorting pathway"/>
    <property type="evidence" value="ECO:0007669"/>
    <property type="project" value="UniProtKB-ARBA"/>
</dbReference>
<keyword evidence="3 7" id="KW-0813">Transport</keyword>
<evidence type="ECO:0000259" key="9">
    <source>
        <dbReference type="PROSITE" id="PS51312"/>
    </source>
</evidence>
<dbReference type="EMBL" id="ML122251">
    <property type="protein sequence ID" value="RPD66051.1"/>
    <property type="molecule type" value="Genomic_DNA"/>
</dbReference>
<evidence type="ECO:0000256" key="2">
    <source>
        <dbReference type="ARBA" id="ARBA00009594"/>
    </source>
</evidence>
<dbReference type="STRING" id="1328759.A0A5C2SRS9"/>
<dbReference type="GO" id="GO:0006886">
    <property type="term" value="P:intracellular protein transport"/>
    <property type="evidence" value="ECO:0007669"/>
    <property type="project" value="UniProtKB-ARBA"/>
</dbReference>
<gene>
    <name evidence="11" type="ORF">L227DRAFT_130870</name>
</gene>
<dbReference type="AlphaFoldDB" id="A0A5C2SRS9"/>
<feature type="compositionally biased region" description="Pro residues" evidence="8">
    <location>
        <begin position="255"/>
        <end position="264"/>
    </location>
</feature>
<dbReference type="Pfam" id="PF09454">
    <property type="entry name" value="Vps23_core"/>
    <property type="match status" value="1"/>
</dbReference>
<dbReference type="CDD" id="cd11685">
    <property type="entry name" value="UEV_TSG101-like"/>
    <property type="match status" value="1"/>
</dbReference>
<dbReference type="GO" id="GO:0043130">
    <property type="term" value="F:ubiquitin binding"/>
    <property type="evidence" value="ECO:0007669"/>
    <property type="project" value="TreeGrafter"/>
</dbReference>
<feature type="compositionally biased region" description="Polar residues" evidence="8">
    <location>
        <begin position="157"/>
        <end position="170"/>
    </location>
</feature>
<dbReference type="InterPro" id="IPR017916">
    <property type="entry name" value="SB_dom"/>
</dbReference>
<dbReference type="GO" id="GO:0072666">
    <property type="term" value="P:establishment of protein localization to vacuole"/>
    <property type="evidence" value="ECO:0007669"/>
    <property type="project" value="UniProtKB-ARBA"/>
</dbReference>
<evidence type="ECO:0000256" key="8">
    <source>
        <dbReference type="SAM" id="MobiDB-lite"/>
    </source>
</evidence>
<feature type="domain" description="UEV" evidence="10">
    <location>
        <begin position="6"/>
        <end position="151"/>
    </location>
</feature>
<dbReference type="SUPFAM" id="SSF54495">
    <property type="entry name" value="UBC-like"/>
    <property type="match status" value="1"/>
</dbReference>
<keyword evidence="12" id="KW-1185">Reference proteome</keyword>
<comment type="similarity">
    <text evidence="2">Belongs to the ubiquitin-conjugating enzyme family. UEV subfamily.</text>
</comment>
<evidence type="ECO:0000256" key="6">
    <source>
        <dbReference type="ARBA" id="ARBA00023054"/>
    </source>
</evidence>
<feature type="compositionally biased region" description="Polar residues" evidence="8">
    <location>
        <begin position="221"/>
        <end position="230"/>
    </location>
</feature>
<dbReference type="InterPro" id="IPR037202">
    <property type="entry name" value="ESCRT_assembly_dom"/>
</dbReference>
<name>A0A5C2SRS9_9APHY</name>
<dbReference type="SUPFAM" id="SSF140111">
    <property type="entry name" value="Endosomal sorting complex assembly domain"/>
    <property type="match status" value="1"/>
</dbReference>
<dbReference type="OrthoDB" id="306304at2759"/>
<feature type="compositionally biased region" description="Low complexity" evidence="8">
    <location>
        <begin position="373"/>
        <end position="392"/>
    </location>
</feature>
<protein>
    <submittedName>
        <fullName evidence="11">UEV-domain-containing protein</fullName>
    </submittedName>
</protein>
<dbReference type="InterPro" id="IPR016135">
    <property type="entry name" value="UBQ-conjugating_enzyme/RWD"/>
</dbReference>
<evidence type="ECO:0000259" key="10">
    <source>
        <dbReference type="PROSITE" id="PS51322"/>
    </source>
</evidence>
<dbReference type="InterPro" id="IPR052070">
    <property type="entry name" value="ESCRT-I_UEV_domain"/>
</dbReference>
<proteinExistence type="inferred from homology"/>
<dbReference type="Gene3D" id="6.10.140.820">
    <property type="match status" value="1"/>
</dbReference>
<dbReference type="PANTHER" id="PTHR23306:SF3">
    <property type="entry name" value="TUMOR SUPPRESSOR PROTEIN 101"/>
    <property type="match status" value="1"/>
</dbReference>
<dbReference type="InterPro" id="IPR008883">
    <property type="entry name" value="UEV_N"/>
</dbReference>
<dbReference type="PROSITE" id="PS51312">
    <property type="entry name" value="SB"/>
    <property type="match status" value="1"/>
</dbReference>
<evidence type="ECO:0000256" key="7">
    <source>
        <dbReference type="PROSITE-ProRule" id="PRU00644"/>
    </source>
</evidence>
<keyword evidence="4" id="KW-0967">Endosome</keyword>
<organism evidence="11 12">
    <name type="scientific">Lentinus tigrinus ALCF2SS1-6</name>
    <dbReference type="NCBI Taxonomy" id="1328759"/>
    <lineage>
        <taxon>Eukaryota</taxon>
        <taxon>Fungi</taxon>
        <taxon>Dikarya</taxon>
        <taxon>Basidiomycota</taxon>
        <taxon>Agaricomycotina</taxon>
        <taxon>Agaricomycetes</taxon>
        <taxon>Polyporales</taxon>
        <taxon>Polyporaceae</taxon>
        <taxon>Lentinus</taxon>
    </lineage>
</organism>
<dbReference type="PROSITE" id="PS51322">
    <property type="entry name" value="UEV"/>
    <property type="match status" value="1"/>
</dbReference>
<evidence type="ECO:0000256" key="3">
    <source>
        <dbReference type="ARBA" id="ARBA00022448"/>
    </source>
</evidence>
<evidence type="ECO:0000256" key="4">
    <source>
        <dbReference type="ARBA" id="ARBA00022753"/>
    </source>
</evidence>
<evidence type="ECO:0000256" key="1">
    <source>
        <dbReference type="ARBA" id="ARBA00004177"/>
    </source>
</evidence>
<feature type="compositionally biased region" description="Pro residues" evidence="8">
    <location>
        <begin position="438"/>
        <end position="451"/>
    </location>
</feature>
<dbReference type="PANTHER" id="PTHR23306">
    <property type="entry name" value="TUMOR SUSCEPTIBILITY GENE 101 PROTEIN-RELATED"/>
    <property type="match status" value="1"/>
</dbReference>
<dbReference type="PRINTS" id="PR01217">
    <property type="entry name" value="PRICHEXTENSN"/>
</dbReference>
<accession>A0A5C2SRS9</accession>
<comment type="subcellular location">
    <subcellularLocation>
        <location evidence="1">Endosome</location>
    </subcellularLocation>
</comment>
<sequence length="628" mass="66697">MSKTDSLTHKWLRQNLQPYAAPDTVFTHVDAVLSRHPTIAPKTDVYTYDDGRTQLLLCLHGLLPIAFRGASYNIPIAVWLPRDYPRNPPIAYVVPTTDMLVRAGPEMDVSGRCLLQYLRDWQRKSEGCHLAALLDAMQDAFSRQPPVYAKPKPSIATPAQSAHPSASSTPVPDYSHRQPPPIPVEPAASAGTPAQVSSSDAHPGRPPPLPAKPGTPAVASTPLSSRSTSVPLPHTAAAIRSQSPANLSSPALAMRPPPPLPQEFPVPAHLQNSPVPPSYASHGRSSVDLPANGPPPWPAHVPSSPYYQARSQPHVPFRAAGQSPSSPAPPPLPPAFTGTLSGVASPAGYGGVPQQVYARQVQSPPPPPPPSAAPQQSAGAIASPPYVASPASQAPPPPPFPPSFSSPAPLPPPAPPSVPAPDLLDAEDDDSAVGSSASPPPAVAPPRPPNPELLRLHDQVHAKISSELASLSQAMALDAERLRANQTDLLAGEPAIRDEMARLEAVRDVCRGVAARLEGVVAAGERNVAELRRKGDPEVDEMICSTTIVYNQLINLVAEDNAIEDTIYHLHRALNTGRVDLERFLRVTRVLAEEQFMKRALIEKIQSGMVATRGPSGVAGWSVPSEWR</sequence>
<keyword evidence="5 7" id="KW-0653">Protein transport</keyword>
<keyword evidence="6" id="KW-0175">Coiled coil</keyword>
<dbReference type="Proteomes" id="UP000313359">
    <property type="component" value="Unassembled WGS sequence"/>
</dbReference>
<feature type="domain" description="SB" evidence="9">
    <location>
        <begin position="547"/>
        <end position="615"/>
    </location>
</feature>
<evidence type="ECO:0000313" key="11">
    <source>
        <dbReference type="EMBL" id="RPD66051.1"/>
    </source>
</evidence>
<feature type="compositionally biased region" description="Pro residues" evidence="8">
    <location>
        <begin position="363"/>
        <end position="372"/>
    </location>
</feature>
<feature type="compositionally biased region" description="Pro residues" evidence="8">
    <location>
        <begin position="393"/>
        <end position="419"/>
    </location>
</feature>
<dbReference type="Pfam" id="PF05743">
    <property type="entry name" value="UEV"/>
    <property type="match status" value="1"/>
</dbReference>
<dbReference type="GO" id="GO:0000813">
    <property type="term" value="C:ESCRT I complex"/>
    <property type="evidence" value="ECO:0007669"/>
    <property type="project" value="TreeGrafter"/>
</dbReference>